<proteinExistence type="predicted"/>
<dbReference type="OrthoDB" id="5122705at2"/>
<comment type="caution">
    <text evidence="3">The sequence shown here is derived from an EMBL/GenBank/DDBJ whole genome shotgun (WGS) entry which is preliminary data.</text>
</comment>
<accession>A0A5M8Q7E9</accession>
<sequence>MMPLLLEELPYDPNQVTPGWIGFTATALVAIVIMALMWDFNRRVRRISDRAEAKERIEAELAEQRAAEAPDAPAGHRADDADGRADEAPPRTP</sequence>
<keyword evidence="2" id="KW-0812">Transmembrane</keyword>
<keyword evidence="4" id="KW-1185">Reference proteome</keyword>
<dbReference type="RefSeq" id="WP_128189394.1">
    <property type="nucleotide sequence ID" value="NZ_VOIR01000018.1"/>
</dbReference>
<feature type="region of interest" description="Disordered" evidence="1">
    <location>
        <begin position="62"/>
        <end position="93"/>
    </location>
</feature>
<evidence type="ECO:0000256" key="2">
    <source>
        <dbReference type="SAM" id="Phobius"/>
    </source>
</evidence>
<gene>
    <name evidence="3" type="ORF">FQ330_12580</name>
</gene>
<reference evidence="3 4" key="1">
    <citation type="submission" date="2019-08" db="EMBL/GenBank/DDBJ databases">
        <title>Agrococcus lahaulensis sp. nov., isolated from a cold desert of the Indian Himalayas.</title>
        <authorList>
            <person name="Qu J.H."/>
        </authorList>
    </citation>
    <scope>NUCLEOTIDE SEQUENCE [LARGE SCALE GENOMIC DNA]</scope>
    <source>
        <strain evidence="3 4">NS18</strain>
    </source>
</reference>
<keyword evidence="2" id="KW-0472">Membrane</keyword>
<evidence type="ECO:0000256" key="1">
    <source>
        <dbReference type="SAM" id="MobiDB-lite"/>
    </source>
</evidence>
<keyword evidence="2" id="KW-1133">Transmembrane helix</keyword>
<protein>
    <submittedName>
        <fullName evidence="3">Uncharacterized protein</fullName>
    </submittedName>
</protein>
<dbReference type="EMBL" id="VOIR01000018">
    <property type="protein sequence ID" value="KAA6430552.1"/>
    <property type="molecule type" value="Genomic_DNA"/>
</dbReference>
<organism evidence="3 4">
    <name type="scientific">Agrococcus sediminis</name>
    <dbReference type="NCBI Taxonomy" id="2599924"/>
    <lineage>
        <taxon>Bacteria</taxon>
        <taxon>Bacillati</taxon>
        <taxon>Actinomycetota</taxon>
        <taxon>Actinomycetes</taxon>
        <taxon>Micrococcales</taxon>
        <taxon>Microbacteriaceae</taxon>
        <taxon>Agrococcus</taxon>
    </lineage>
</organism>
<dbReference type="AlphaFoldDB" id="A0A5M8Q7E9"/>
<evidence type="ECO:0000313" key="3">
    <source>
        <dbReference type="EMBL" id="KAA6430552.1"/>
    </source>
</evidence>
<name>A0A5M8Q7E9_9MICO</name>
<feature type="transmembrane region" description="Helical" evidence="2">
    <location>
        <begin position="20"/>
        <end position="40"/>
    </location>
</feature>
<evidence type="ECO:0000313" key="4">
    <source>
        <dbReference type="Proteomes" id="UP000323221"/>
    </source>
</evidence>
<dbReference type="Proteomes" id="UP000323221">
    <property type="component" value="Unassembled WGS sequence"/>
</dbReference>